<dbReference type="RefSeq" id="WP_071663111.1">
    <property type="nucleotide sequence ID" value="NZ_CP009654.1"/>
</dbReference>
<dbReference type="SUPFAM" id="SSF55729">
    <property type="entry name" value="Acyl-CoA N-acyltransferases (Nat)"/>
    <property type="match status" value="1"/>
</dbReference>
<organism evidence="2 3">
    <name type="scientific">Francisella frigiditurris</name>
    <dbReference type="NCBI Taxonomy" id="1542390"/>
    <lineage>
        <taxon>Bacteria</taxon>
        <taxon>Pseudomonadati</taxon>
        <taxon>Pseudomonadota</taxon>
        <taxon>Gammaproteobacteria</taxon>
        <taxon>Thiotrichales</taxon>
        <taxon>Francisellaceae</taxon>
        <taxon>Francisella</taxon>
    </lineage>
</organism>
<evidence type="ECO:0000313" key="2">
    <source>
        <dbReference type="EMBL" id="APC97210.1"/>
    </source>
</evidence>
<dbReference type="Proteomes" id="UP000182521">
    <property type="component" value="Chromosome"/>
</dbReference>
<dbReference type="Pfam" id="PF00583">
    <property type="entry name" value="Acetyltransf_1"/>
    <property type="match status" value="1"/>
</dbReference>
<dbReference type="Gene3D" id="3.40.630.30">
    <property type="match status" value="1"/>
</dbReference>
<accession>A0A1J0KU32</accession>
<name>A0A1J0KU32_9GAMM</name>
<sequence>MISLEKFTENDIKDLLNWLDGTDIRFLYQFGGINYKFPLDEAQIKQTMQNNKVLLFKVVNFLGESVGHCQIIRLDLENRTASIGRLLISDKERSKGLGLVMIEKLLSYAKQELGLQEISLKVFDFNISAIKCYEKLGFIAYDKETLDIPNLNERWELILMKREL</sequence>
<dbReference type="PANTHER" id="PTHR43415:SF5">
    <property type="entry name" value="ACETYLTRANSFERASE"/>
    <property type="match status" value="1"/>
</dbReference>
<reference evidence="3" key="1">
    <citation type="submission" date="2014-10" db="EMBL/GenBank/DDBJ databases">
        <authorList>
            <person name="Kuske C.R."/>
            <person name="Challacombe J.F."/>
            <person name="Daligault H.E."/>
            <person name="Davenport K.W."/>
            <person name="Johnson S.L."/>
            <person name="Siddaramappa S."/>
            <person name="Petersen J.M."/>
        </authorList>
    </citation>
    <scope>NUCLEOTIDE SEQUENCE [LARGE SCALE GENOMIC DNA]</scope>
    <source>
        <strain evidence="3">CA97-1460</strain>
    </source>
</reference>
<evidence type="ECO:0000313" key="3">
    <source>
        <dbReference type="Proteomes" id="UP000182521"/>
    </source>
</evidence>
<dbReference type="KEGG" id="frc:KX01_76"/>
<dbReference type="CDD" id="cd04301">
    <property type="entry name" value="NAT_SF"/>
    <property type="match status" value="1"/>
</dbReference>
<keyword evidence="2" id="KW-0808">Transferase</keyword>
<proteinExistence type="predicted"/>
<protein>
    <submittedName>
        <fullName evidence="2">Acetyltransferase domain protein</fullName>
    </submittedName>
</protein>
<dbReference type="GO" id="GO:0016747">
    <property type="term" value="F:acyltransferase activity, transferring groups other than amino-acyl groups"/>
    <property type="evidence" value="ECO:0007669"/>
    <property type="project" value="InterPro"/>
</dbReference>
<gene>
    <name evidence="2" type="ORF">KX01_76</name>
</gene>
<feature type="domain" description="N-acetyltransferase" evidence="1">
    <location>
        <begin position="2"/>
        <end position="164"/>
    </location>
</feature>
<dbReference type="EMBL" id="CP009654">
    <property type="protein sequence ID" value="APC97210.1"/>
    <property type="molecule type" value="Genomic_DNA"/>
</dbReference>
<dbReference type="InterPro" id="IPR000182">
    <property type="entry name" value="GNAT_dom"/>
</dbReference>
<dbReference type="AlphaFoldDB" id="A0A1J0KU32"/>
<evidence type="ECO:0000259" key="1">
    <source>
        <dbReference type="PROSITE" id="PS51186"/>
    </source>
</evidence>
<dbReference type="OrthoDB" id="326501at2"/>
<dbReference type="PANTHER" id="PTHR43415">
    <property type="entry name" value="SPERMIDINE N(1)-ACETYLTRANSFERASE"/>
    <property type="match status" value="1"/>
</dbReference>
<dbReference type="STRING" id="1542390.KX01_76"/>
<dbReference type="InterPro" id="IPR016181">
    <property type="entry name" value="Acyl_CoA_acyltransferase"/>
</dbReference>
<dbReference type="PROSITE" id="PS51186">
    <property type="entry name" value="GNAT"/>
    <property type="match status" value="1"/>
</dbReference>
<keyword evidence="3" id="KW-1185">Reference proteome</keyword>